<sequence length="203" mass="20845">MSALVGAALAVALLGGCGFSAGLRNAGPAPSVSVPASPSPLWPGYTPSPGSGNGYVYIPPVRPPLPGFTLPPGGLKKVSPVALLRADPDVAGQLEKSLRDCPGSSCPLRPPAYPDLTGDGRPAVVLVVEGHGFAEVYVYVATSGNSVRQVLQHSTTGVVDAGTIDHDLVIKSSGNHEEITRYHWNGKLMVPVPLDSPSAVRTP</sequence>
<evidence type="ECO:0000256" key="1">
    <source>
        <dbReference type="SAM" id="SignalP"/>
    </source>
</evidence>
<evidence type="ECO:0000313" key="2">
    <source>
        <dbReference type="EMBL" id="GGU47047.1"/>
    </source>
</evidence>
<evidence type="ECO:0000313" key="3">
    <source>
        <dbReference type="Proteomes" id="UP000654471"/>
    </source>
</evidence>
<protein>
    <recommendedName>
        <fullName evidence="4">Lipoprotein</fullName>
    </recommendedName>
</protein>
<gene>
    <name evidence="2" type="ORF">GCM10010211_08480</name>
</gene>
<feature type="signal peptide" evidence="1">
    <location>
        <begin position="1"/>
        <end position="26"/>
    </location>
</feature>
<name>A0ABQ2URP4_9ACTN</name>
<comment type="caution">
    <text evidence="2">The sequence shown here is derived from an EMBL/GenBank/DDBJ whole genome shotgun (WGS) entry which is preliminary data.</text>
</comment>
<accession>A0ABQ2URP4</accession>
<evidence type="ECO:0008006" key="4">
    <source>
        <dbReference type="Google" id="ProtNLM"/>
    </source>
</evidence>
<feature type="chain" id="PRO_5047400006" description="Lipoprotein" evidence="1">
    <location>
        <begin position="27"/>
        <end position="203"/>
    </location>
</feature>
<reference evidence="3" key="1">
    <citation type="journal article" date="2019" name="Int. J. Syst. Evol. Microbiol.">
        <title>The Global Catalogue of Microorganisms (GCM) 10K type strain sequencing project: providing services to taxonomists for standard genome sequencing and annotation.</title>
        <authorList>
            <consortium name="The Broad Institute Genomics Platform"/>
            <consortium name="The Broad Institute Genome Sequencing Center for Infectious Disease"/>
            <person name="Wu L."/>
            <person name="Ma J."/>
        </authorList>
    </citation>
    <scope>NUCLEOTIDE SEQUENCE [LARGE SCALE GENOMIC DNA]</scope>
    <source>
        <strain evidence="3">JCM 3399</strain>
    </source>
</reference>
<dbReference type="EMBL" id="BMRP01000002">
    <property type="protein sequence ID" value="GGU47047.1"/>
    <property type="molecule type" value="Genomic_DNA"/>
</dbReference>
<keyword evidence="3" id="KW-1185">Reference proteome</keyword>
<keyword evidence="1" id="KW-0732">Signal</keyword>
<dbReference type="Proteomes" id="UP000654471">
    <property type="component" value="Unassembled WGS sequence"/>
</dbReference>
<organism evidence="2 3">
    <name type="scientific">Streptomyces albospinus</name>
    <dbReference type="NCBI Taxonomy" id="285515"/>
    <lineage>
        <taxon>Bacteria</taxon>
        <taxon>Bacillati</taxon>
        <taxon>Actinomycetota</taxon>
        <taxon>Actinomycetes</taxon>
        <taxon>Kitasatosporales</taxon>
        <taxon>Streptomycetaceae</taxon>
        <taxon>Streptomyces</taxon>
    </lineage>
</organism>
<proteinExistence type="predicted"/>